<evidence type="ECO:0000256" key="7">
    <source>
        <dbReference type="ARBA" id="ARBA00023242"/>
    </source>
</evidence>
<keyword evidence="7" id="KW-0539">Nucleus</keyword>
<dbReference type="EMBL" id="NEVH01015304">
    <property type="protein sequence ID" value="PNF27180.1"/>
    <property type="molecule type" value="Genomic_DNA"/>
</dbReference>
<protein>
    <recommendedName>
        <fullName evidence="11">Cyclin N-terminal domain-containing protein</fullName>
    </recommendedName>
</protein>
<feature type="compositionally biased region" description="Basic and acidic residues" evidence="8">
    <location>
        <begin position="885"/>
        <end position="894"/>
    </location>
</feature>
<dbReference type="FunFam" id="1.10.472.10:FF:000004">
    <property type="entry name" value="Cyclin T2"/>
    <property type="match status" value="1"/>
</dbReference>
<dbReference type="PANTHER" id="PTHR10026">
    <property type="entry name" value="CYCLIN"/>
    <property type="match status" value="1"/>
</dbReference>
<feature type="compositionally biased region" description="Basic and acidic residues" evidence="8">
    <location>
        <begin position="256"/>
        <end position="280"/>
    </location>
</feature>
<feature type="compositionally biased region" description="Polar residues" evidence="8">
    <location>
        <begin position="1107"/>
        <end position="1118"/>
    </location>
</feature>
<feature type="compositionally biased region" description="Basic and acidic residues" evidence="8">
    <location>
        <begin position="350"/>
        <end position="361"/>
    </location>
</feature>
<feature type="region of interest" description="Disordered" evidence="8">
    <location>
        <begin position="1015"/>
        <end position="1242"/>
    </location>
</feature>
<feature type="compositionally biased region" description="Basic residues" evidence="8">
    <location>
        <begin position="616"/>
        <end position="628"/>
    </location>
</feature>
<feature type="region of interest" description="Disordered" evidence="8">
    <location>
        <begin position="345"/>
        <end position="471"/>
    </location>
</feature>
<dbReference type="CDD" id="cd20539">
    <property type="entry name" value="CYCLIN_CCNT_rpt2"/>
    <property type="match status" value="1"/>
</dbReference>
<evidence type="ECO:0000256" key="5">
    <source>
        <dbReference type="ARBA" id="ARBA00023127"/>
    </source>
</evidence>
<feature type="compositionally biased region" description="Polar residues" evidence="8">
    <location>
        <begin position="387"/>
        <end position="411"/>
    </location>
</feature>
<reference evidence="9 10" key="1">
    <citation type="submission" date="2017-12" db="EMBL/GenBank/DDBJ databases">
        <title>Hemimetabolous genomes reveal molecular basis of termite eusociality.</title>
        <authorList>
            <person name="Harrison M.C."/>
            <person name="Jongepier E."/>
            <person name="Robertson H.M."/>
            <person name="Arning N."/>
            <person name="Bitard-Feildel T."/>
            <person name="Chao H."/>
            <person name="Childers C.P."/>
            <person name="Dinh H."/>
            <person name="Doddapaneni H."/>
            <person name="Dugan S."/>
            <person name="Gowin J."/>
            <person name="Greiner C."/>
            <person name="Han Y."/>
            <person name="Hu H."/>
            <person name="Hughes D.S.T."/>
            <person name="Huylmans A.-K."/>
            <person name="Kemena C."/>
            <person name="Kremer L.P.M."/>
            <person name="Lee S.L."/>
            <person name="Lopez-Ezquerra A."/>
            <person name="Mallet L."/>
            <person name="Monroy-Kuhn J.M."/>
            <person name="Moser A."/>
            <person name="Murali S.C."/>
            <person name="Muzny D.M."/>
            <person name="Otani S."/>
            <person name="Piulachs M.-D."/>
            <person name="Poelchau M."/>
            <person name="Qu J."/>
            <person name="Schaub F."/>
            <person name="Wada-Katsumata A."/>
            <person name="Worley K.C."/>
            <person name="Xie Q."/>
            <person name="Ylla G."/>
            <person name="Poulsen M."/>
            <person name="Gibbs R.A."/>
            <person name="Schal C."/>
            <person name="Richards S."/>
            <person name="Belles X."/>
            <person name="Korb J."/>
            <person name="Bornberg-Bauer E."/>
        </authorList>
    </citation>
    <scope>NUCLEOTIDE SEQUENCE [LARGE SCALE GENOMIC DNA]</scope>
    <source>
        <tissue evidence="9">Whole body</tissue>
    </source>
</reference>
<dbReference type="SUPFAM" id="SSF47954">
    <property type="entry name" value="Cyclin-like"/>
    <property type="match status" value="1"/>
</dbReference>
<feature type="region of interest" description="Disordered" evidence="8">
    <location>
        <begin position="571"/>
        <end position="703"/>
    </location>
</feature>
<keyword evidence="3" id="KW-0597">Phosphoprotein</keyword>
<dbReference type="GO" id="GO:0006357">
    <property type="term" value="P:regulation of transcription by RNA polymerase II"/>
    <property type="evidence" value="ECO:0007669"/>
    <property type="project" value="InterPro"/>
</dbReference>
<comment type="subcellular location">
    <subcellularLocation>
        <location evidence="1">Nucleus</location>
    </subcellularLocation>
</comment>
<evidence type="ECO:0000313" key="9">
    <source>
        <dbReference type="EMBL" id="PNF27180.1"/>
    </source>
</evidence>
<proteinExistence type="inferred from homology"/>
<dbReference type="Gene3D" id="1.10.472.10">
    <property type="entry name" value="Cyclin-like"/>
    <property type="match status" value="1"/>
</dbReference>
<name>A0A2J7QF19_9NEOP</name>
<feature type="compositionally biased region" description="Basic residues" evidence="8">
    <location>
        <begin position="1018"/>
        <end position="1038"/>
    </location>
</feature>
<accession>A0A2J7QF19</accession>
<comment type="similarity">
    <text evidence="2">Belongs to the cyclin family. Cyclin C subfamily.</text>
</comment>
<feature type="compositionally biased region" description="Polar residues" evidence="8">
    <location>
        <begin position="734"/>
        <end position="758"/>
    </location>
</feature>
<feature type="region of interest" description="Disordered" evidence="8">
    <location>
        <begin position="103"/>
        <end position="144"/>
    </location>
</feature>
<comment type="caution">
    <text evidence="9">The sequence shown here is derived from an EMBL/GenBank/DDBJ whole genome shotgun (WGS) entry which is preliminary data.</text>
</comment>
<dbReference type="OrthoDB" id="25002at2759"/>
<keyword evidence="10" id="KW-1185">Reference proteome</keyword>
<feature type="region of interest" description="Disordered" evidence="8">
    <location>
        <begin position="883"/>
        <end position="910"/>
    </location>
</feature>
<gene>
    <name evidence="9" type="ORF">B7P43_G07853</name>
</gene>
<keyword evidence="4" id="KW-0805">Transcription regulation</keyword>
<evidence type="ECO:0000256" key="8">
    <source>
        <dbReference type="SAM" id="MobiDB-lite"/>
    </source>
</evidence>
<feature type="compositionally biased region" description="Polar residues" evidence="8">
    <location>
        <begin position="785"/>
        <end position="795"/>
    </location>
</feature>
<dbReference type="GO" id="GO:0005634">
    <property type="term" value="C:nucleus"/>
    <property type="evidence" value="ECO:0007669"/>
    <property type="project" value="UniProtKB-SubCell"/>
</dbReference>
<evidence type="ECO:0000256" key="2">
    <source>
        <dbReference type="ARBA" id="ARBA00008638"/>
    </source>
</evidence>
<feature type="compositionally biased region" description="Low complexity" evidence="8">
    <location>
        <begin position="654"/>
        <end position="668"/>
    </location>
</feature>
<feature type="compositionally biased region" description="Low complexity" evidence="8">
    <location>
        <begin position="592"/>
        <end position="615"/>
    </location>
</feature>
<feature type="compositionally biased region" description="Polar residues" evidence="8">
    <location>
        <begin position="422"/>
        <end position="436"/>
    </location>
</feature>
<feature type="region of interest" description="Disordered" evidence="8">
    <location>
        <begin position="183"/>
        <end position="291"/>
    </location>
</feature>
<evidence type="ECO:0000256" key="4">
    <source>
        <dbReference type="ARBA" id="ARBA00023015"/>
    </source>
</evidence>
<dbReference type="AlphaFoldDB" id="A0A2J7QF19"/>
<feature type="region of interest" description="Disordered" evidence="8">
    <location>
        <begin position="734"/>
        <end position="848"/>
    </location>
</feature>
<sequence length="1242" mass="134714">MASNSLHLTTMCLQYKPTVVACFCIHLACKWSNWEIPQSNEGKDWFWYVDKTVSLEQLEQLTAEFLVIFDKCPTKLKRKIMSISASQNTTLPPAISGSLFDMEPRKIQPPDGNQDGPIFHPGAPSGSGRPLSHMPADTSSKPTADGEAFKKLHQMPSVPGGIGSSQQPPQAPLRVEYRDYKEKKERERLAQQTGVSRDGHHGATHINKSIPGSANKHGTVPSGSSAMVGKPGIPHHDHKHPRPMAPGTVRGPQARDAVRREQAYAREAAKRDSSNQRGEHIFTPPVRHHEPKEPLLQTPGEHVSSQHHGLPLDPAVGVANHLGSGLNSGVNCNVSCRKDSQGLEWTGGEKVSEVDSRHAVDKSSVPVGLRNAENRHLVPLHTDSSSKRNQQQGFESTSRIGHQGSATSCSDIRTVKDDVSSKIPSDTSDSQKQLFNHNKHGTGSDRLEHGRHRKSAVSEQFTSRQPLPSAEGVVERKPNISEIVDRKPNVLDLVDRKPNISDCVDRKPNVLDGLDRKQNMAELHSSFGESRHETCNRRPVISDVKHQPAQPCQSMKWEPRADINTVKKEDGMDIGIGVGGSSARPAPPLPLPTQQQPTPHSSTQPALLPNAAALPSHHHPHERQKSRPKSPSQVHDKPPALHQQHARSAVPARAKSPVSAAIPVPSSVCKRSESPHHGRTKSSAVSLTNMSTPSRNGTAVPEIKPVVEARSRRPEAHAAKSVLAVDQQLVTVRSETEMLSQTPSNVSNGSQKSGTVASLPNVPEKTGTAVLRESPYPRSSKSRQRTPPTSGNKKTPASLPEIQTTSVSSFGSPPPPTPTTPGNASKTQGSLRATRRHRTSSSSSEPELVPVVKKLDEIAGYENIIRDSKMGIKLPNRVPDIIPPIRDRNKKDETNVATSATGNNHSSSSVMSSVAKELKTPDLIRPFATKVSDSVSQTAKSASIPDDLGAVAFPDSDSTNGTFVRTQIPAPPIVPEEALGSADIQSVGIIDISTMEEQIQPLENVVSSACSSILMSEHHHKSEKKKKKKEHKEHKHKERDKNREERRHRHKHKDKDKDRHKGEKAESSAPIKITIPKDKINLSSTLEPVAGTGLKIKIQKDRLKGGSDSTGSSPQSVPSGGLKIKISKEVIGNFNNSHTGPPGCSNEAPSSSRKRDRSIPQSSESVPPPGPPAKIMRPNTSSGEERRGGNSFSNYGRHNGVEHHRRGMHYSTPGGKVVQKLADTHNAYQSKGKSSTSSGSQP</sequence>
<dbReference type="Proteomes" id="UP000235965">
    <property type="component" value="Unassembled WGS sequence"/>
</dbReference>
<dbReference type="GO" id="GO:0016538">
    <property type="term" value="F:cyclin-dependent protein serine/threonine kinase regulator activity"/>
    <property type="evidence" value="ECO:0007669"/>
    <property type="project" value="InterPro"/>
</dbReference>
<evidence type="ECO:0000256" key="6">
    <source>
        <dbReference type="ARBA" id="ARBA00023163"/>
    </source>
</evidence>
<evidence type="ECO:0000313" key="10">
    <source>
        <dbReference type="Proteomes" id="UP000235965"/>
    </source>
</evidence>
<keyword evidence="6" id="KW-0804">Transcription</keyword>
<feature type="compositionally biased region" description="Polar residues" evidence="8">
    <location>
        <begin position="457"/>
        <end position="466"/>
    </location>
</feature>
<feature type="compositionally biased region" description="Polar residues" evidence="8">
    <location>
        <begin position="895"/>
        <end position="905"/>
    </location>
</feature>
<dbReference type="Pfam" id="PF21797">
    <property type="entry name" value="CycT2-like_C"/>
    <property type="match status" value="1"/>
</dbReference>
<feature type="compositionally biased region" description="Basic and acidic residues" evidence="8">
    <location>
        <begin position="1055"/>
        <end position="1066"/>
    </location>
</feature>
<evidence type="ECO:0008006" key="11">
    <source>
        <dbReference type="Google" id="ProtNLM"/>
    </source>
</evidence>
<feature type="compositionally biased region" description="Low complexity" evidence="8">
    <location>
        <begin position="1230"/>
        <end position="1242"/>
    </location>
</feature>
<organism evidence="9 10">
    <name type="scientific">Cryptotermes secundus</name>
    <dbReference type="NCBI Taxonomy" id="105785"/>
    <lineage>
        <taxon>Eukaryota</taxon>
        <taxon>Metazoa</taxon>
        <taxon>Ecdysozoa</taxon>
        <taxon>Arthropoda</taxon>
        <taxon>Hexapoda</taxon>
        <taxon>Insecta</taxon>
        <taxon>Pterygota</taxon>
        <taxon>Neoptera</taxon>
        <taxon>Polyneoptera</taxon>
        <taxon>Dictyoptera</taxon>
        <taxon>Blattodea</taxon>
        <taxon>Blattoidea</taxon>
        <taxon>Termitoidae</taxon>
        <taxon>Kalotermitidae</taxon>
        <taxon>Cryptotermitinae</taxon>
        <taxon>Cryptotermes</taxon>
    </lineage>
</organism>
<feature type="compositionally biased region" description="Polar residues" evidence="8">
    <location>
        <begin position="681"/>
        <end position="697"/>
    </location>
</feature>
<keyword evidence="5" id="KW-0195">Cyclin</keyword>
<dbReference type="InterPro" id="IPR036915">
    <property type="entry name" value="Cyclin-like_sf"/>
</dbReference>
<evidence type="ECO:0000256" key="1">
    <source>
        <dbReference type="ARBA" id="ARBA00004123"/>
    </source>
</evidence>
<dbReference type="InterPro" id="IPR043198">
    <property type="entry name" value="Cyclin/Ssn8"/>
</dbReference>
<evidence type="ECO:0000256" key="3">
    <source>
        <dbReference type="ARBA" id="ARBA00022553"/>
    </source>
</evidence>